<evidence type="ECO:0000259" key="2">
    <source>
        <dbReference type="Pfam" id="PF14856"/>
    </source>
</evidence>
<reference evidence="3" key="1">
    <citation type="submission" date="2023-06" db="EMBL/GenBank/DDBJ databases">
        <title>Genome-scale phylogeny and comparative genomics of the fungal order Sordariales.</title>
        <authorList>
            <consortium name="Lawrence Berkeley National Laboratory"/>
            <person name="Hensen N."/>
            <person name="Bonometti L."/>
            <person name="Westerberg I."/>
            <person name="Brannstrom I.O."/>
            <person name="Guillou S."/>
            <person name="Cros-Aarteil S."/>
            <person name="Calhoun S."/>
            <person name="Haridas S."/>
            <person name="Kuo A."/>
            <person name="Mondo S."/>
            <person name="Pangilinan J."/>
            <person name="Riley R."/>
            <person name="Labutti K."/>
            <person name="Andreopoulos B."/>
            <person name="Lipzen A."/>
            <person name="Chen C."/>
            <person name="Yanf M."/>
            <person name="Daum C."/>
            <person name="Ng V."/>
            <person name="Clum A."/>
            <person name="Steindorff A."/>
            <person name="Ohm R."/>
            <person name="Martin F."/>
            <person name="Silar P."/>
            <person name="Natvig D."/>
            <person name="Lalanne C."/>
            <person name="Gautier V."/>
            <person name="Ament-Velasquez S.L."/>
            <person name="Kruys A."/>
            <person name="Hutchinson M.I."/>
            <person name="Powell A.J."/>
            <person name="Barry K."/>
            <person name="Miller A.N."/>
            <person name="Grigoriev I.V."/>
            <person name="Debuchy R."/>
            <person name="Gladieux P."/>
            <person name="Thoren M.H."/>
            <person name="Johannesson H."/>
        </authorList>
    </citation>
    <scope>NUCLEOTIDE SEQUENCE</scope>
    <source>
        <strain evidence="3">CBS 307.81</strain>
    </source>
</reference>
<accession>A0AA39YKA0</accession>
<keyword evidence="4" id="KW-1185">Reference proteome</keyword>
<evidence type="ECO:0000256" key="1">
    <source>
        <dbReference type="SAM" id="SignalP"/>
    </source>
</evidence>
<evidence type="ECO:0000313" key="4">
    <source>
        <dbReference type="Proteomes" id="UP001174997"/>
    </source>
</evidence>
<protein>
    <submittedName>
        <fullName evidence="3">Necrosis-inducing factor-domain-containing protein</fullName>
    </submittedName>
</protein>
<proteinExistence type="predicted"/>
<keyword evidence="1" id="KW-0732">Signal</keyword>
<organism evidence="3 4">
    <name type="scientific">Cercophora samala</name>
    <dbReference type="NCBI Taxonomy" id="330535"/>
    <lineage>
        <taxon>Eukaryota</taxon>
        <taxon>Fungi</taxon>
        <taxon>Dikarya</taxon>
        <taxon>Ascomycota</taxon>
        <taxon>Pezizomycotina</taxon>
        <taxon>Sordariomycetes</taxon>
        <taxon>Sordariomycetidae</taxon>
        <taxon>Sordariales</taxon>
        <taxon>Lasiosphaeriaceae</taxon>
        <taxon>Cercophora</taxon>
    </lineage>
</organism>
<feature type="chain" id="PRO_5041216830" evidence="1">
    <location>
        <begin position="21"/>
        <end position="167"/>
    </location>
</feature>
<dbReference type="InterPro" id="IPR029226">
    <property type="entry name" value="Ecp2-like"/>
</dbReference>
<dbReference type="Pfam" id="PF14856">
    <property type="entry name" value="Hce2"/>
    <property type="match status" value="1"/>
</dbReference>
<evidence type="ECO:0000313" key="3">
    <source>
        <dbReference type="EMBL" id="KAK0654183.1"/>
    </source>
</evidence>
<dbReference type="Proteomes" id="UP001174997">
    <property type="component" value="Unassembled WGS sequence"/>
</dbReference>
<gene>
    <name evidence="3" type="ORF">QBC41DRAFT_351538</name>
</gene>
<dbReference type="AlphaFoldDB" id="A0AA39YKA0"/>
<name>A0AA39YKA0_9PEZI</name>
<feature type="domain" description="Ecp2 effector protein-like" evidence="2">
    <location>
        <begin position="56"/>
        <end position="155"/>
    </location>
</feature>
<comment type="caution">
    <text evidence="3">The sequence shown here is derived from an EMBL/GenBank/DDBJ whole genome shotgun (WGS) entry which is preliminary data.</text>
</comment>
<sequence>MQLIKLTVAIAGLFTAAVQAAPAVHETGVTHSAADIKADGYNDTLPLPYPKLNKNCRDDFEYYNDTSQASPLIKDCWQIYNNIEKNDGSWTGTMGHRKILSYGTCAYDVWPDSNGLWWNIKNDDVRLTIKRAIEKFAVAWPGEDYKVGAHGKLACETYVIDWSIYHN</sequence>
<feature type="signal peptide" evidence="1">
    <location>
        <begin position="1"/>
        <end position="20"/>
    </location>
</feature>
<dbReference type="EMBL" id="JAULSY010000227">
    <property type="protein sequence ID" value="KAK0654183.1"/>
    <property type="molecule type" value="Genomic_DNA"/>
</dbReference>